<dbReference type="RefSeq" id="WP_055196092.1">
    <property type="nucleotide sequence ID" value="NZ_CABIYH010000051.1"/>
</dbReference>
<evidence type="ECO:0000313" key="1">
    <source>
        <dbReference type="EMBL" id="CUN31973.1"/>
    </source>
</evidence>
<accession>A0A173VXS3</accession>
<evidence type="ECO:0000313" key="2">
    <source>
        <dbReference type="Proteomes" id="UP000095350"/>
    </source>
</evidence>
<reference evidence="1 2" key="1">
    <citation type="submission" date="2015-09" db="EMBL/GenBank/DDBJ databases">
        <authorList>
            <consortium name="Pathogen Informatics"/>
        </authorList>
    </citation>
    <scope>NUCLEOTIDE SEQUENCE [LARGE SCALE GENOMIC DNA]</scope>
    <source>
        <strain evidence="1 2">2789STDY5834960</strain>
    </source>
</reference>
<dbReference type="Pfam" id="PF20063">
    <property type="entry name" value="DUF6462"/>
    <property type="match status" value="1"/>
</dbReference>
<dbReference type="PaxDb" id="166486-ERS852572_03786"/>
<name>A0A173VXS3_9FIRM</name>
<dbReference type="STRING" id="166486.ERS852572_03786"/>
<dbReference type="Proteomes" id="UP000095350">
    <property type="component" value="Unassembled WGS sequence"/>
</dbReference>
<gene>
    <name evidence="1" type="ORF">ERS852572_03786</name>
</gene>
<dbReference type="InterPro" id="IPR045591">
    <property type="entry name" value="DUF6462"/>
</dbReference>
<proteinExistence type="predicted"/>
<dbReference type="OrthoDB" id="1861270at2"/>
<sequence>MVNTLSGSVCAYRKETVKPRFIRIDEVMALLDVTRDEAMDIALAAGARYQLAKIILVHKERLMKFMKHSARVPSSNKIVEKKFVRIGEGSMTYSIGHHRFIEMARAAGAVYKIGEAKGNTILINLEVFDEYMEQFREPPTEMKHPLPNVKGD</sequence>
<organism evidence="1 2">
    <name type="scientific">Roseburia intestinalis</name>
    <dbReference type="NCBI Taxonomy" id="166486"/>
    <lineage>
        <taxon>Bacteria</taxon>
        <taxon>Bacillati</taxon>
        <taxon>Bacillota</taxon>
        <taxon>Clostridia</taxon>
        <taxon>Lachnospirales</taxon>
        <taxon>Lachnospiraceae</taxon>
        <taxon>Roseburia</taxon>
    </lineage>
</organism>
<dbReference type="AlphaFoldDB" id="A0A173VXS3"/>
<dbReference type="EMBL" id="CYXZ01000051">
    <property type="protein sequence ID" value="CUN31973.1"/>
    <property type="molecule type" value="Genomic_DNA"/>
</dbReference>
<protein>
    <submittedName>
        <fullName evidence="1">Uncharacterized protein</fullName>
    </submittedName>
</protein>